<evidence type="ECO:0000313" key="3">
    <source>
        <dbReference type="Proteomes" id="UP000030653"/>
    </source>
</evidence>
<gene>
    <name evidence="2" type="ORF">DACRYDRAFT_108908</name>
</gene>
<dbReference type="EMBL" id="JH795866">
    <property type="protein sequence ID" value="EJU00856.1"/>
    <property type="molecule type" value="Genomic_DNA"/>
</dbReference>
<accession>M5FTB2</accession>
<dbReference type="AlphaFoldDB" id="M5FTB2"/>
<evidence type="ECO:0000313" key="2">
    <source>
        <dbReference type="EMBL" id="EJU00856.1"/>
    </source>
</evidence>
<keyword evidence="3" id="KW-1185">Reference proteome</keyword>
<sequence>MTVSNTSSLSPSKFVASEGFDCWLLATGVHRAEIVPKQLQAWNVRIPVLEQAFLQYSLIDSVEKMKKPTETAFLPLGLLDWACDEQNQCLEFASYIDAVKALPASVWKERNAKDVDPAEIARHARELAGIYGDLKEALQDEDISAPATEAEYRRPIDDMLKLCCTLPEGPDVPATRLRCGNTLRTCKVKDPVKLSRGDRTRKLQIPTATEKSDSALIYRPSASWAYKFNMATMTIAESAEFRYHDMPSKPLRLIVFPVEHKRIPFVANINQLTIPMSTSQRQRKALDLQDRVQFGMATEGVAGACLYGSVFSDQFDDILRIEPVFLWDLQDVAHFLACFGFLRLYCKAAHSLCTKDLNDALQRNPSQYKLPENKHWRAQDLPSLVISGDAASGGQKRPQTRSGRGSPSKKPRTADTAVEEIPIMYIDPAEMAISAALEAGYEVLNSEEREEYWRQVEEW</sequence>
<protein>
    <submittedName>
        <fullName evidence="2">Uncharacterized protein</fullName>
    </submittedName>
</protein>
<name>M5FTB2_DACPD</name>
<dbReference type="HOGENOM" id="CLU_595831_0_0_1"/>
<dbReference type="Proteomes" id="UP000030653">
    <property type="component" value="Unassembled WGS sequence"/>
</dbReference>
<dbReference type="RefSeq" id="XP_040627753.1">
    <property type="nucleotide sequence ID" value="XM_040768761.1"/>
</dbReference>
<dbReference type="GeneID" id="63683823"/>
<reference evidence="2 3" key="1">
    <citation type="journal article" date="2012" name="Science">
        <title>The Paleozoic origin of enzymatic lignin decomposition reconstructed from 31 fungal genomes.</title>
        <authorList>
            <person name="Floudas D."/>
            <person name="Binder M."/>
            <person name="Riley R."/>
            <person name="Barry K."/>
            <person name="Blanchette R.A."/>
            <person name="Henrissat B."/>
            <person name="Martinez A.T."/>
            <person name="Otillar R."/>
            <person name="Spatafora J.W."/>
            <person name="Yadav J.S."/>
            <person name="Aerts A."/>
            <person name="Benoit I."/>
            <person name="Boyd A."/>
            <person name="Carlson A."/>
            <person name="Copeland A."/>
            <person name="Coutinho P.M."/>
            <person name="de Vries R.P."/>
            <person name="Ferreira P."/>
            <person name="Findley K."/>
            <person name="Foster B."/>
            <person name="Gaskell J."/>
            <person name="Glotzer D."/>
            <person name="Gorecki P."/>
            <person name="Heitman J."/>
            <person name="Hesse C."/>
            <person name="Hori C."/>
            <person name="Igarashi K."/>
            <person name="Jurgens J.A."/>
            <person name="Kallen N."/>
            <person name="Kersten P."/>
            <person name="Kohler A."/>
            <person name="Kuees U."/>
            <person name="Kumar T.K.A."/>
            <person name="Kuo A."/>
            <person name="LaButti K."/>
            <person name="Larrondo L.F."/>
            <person name="Lindquist E."/>
            <person name="Ling A."/>
            <person name="Lombard V."/>
            <person name="Lucas S."/>
            <person name="Lundell T."/>
            <person name="Martin R."/>
            <person name="McLaughlin D.J."/>
            <person name="Morgenstern I."/>
            <person name="Morin E."/>
            <person name="Murat C."/>
            <person name="Nagy L.G."/>
            <person name="Nolan M."/>
            <person name="Ohm R.A."/>
            <person name="Patyshakuliyeva A."/>
            <person name="Rokas A."/>
            <person name="Ruiz-Duenas F.J."/>
            <person name="Sabat G."/>
            <person name="Salamov A."/>
            <person name="Samejima M."/>
            <person name="Schmutz J."/>
            <person name="Slot J.C."/>
            <person name="St John F."/>
            <person name="Stenlid J."/>
            <person name="Sun H."/>
            <person name="Sun S."/>
            <person name="Syed K."/>
            <person name="Tsang A."/>
            <person name="Wiebenga A."/>
            <person name="Young D."/>
            <person name="Pisabarro A."/>
            <person name="Eastwood D.C."/>
            <person name="Martin F."/>
            <person name="Cullen D."/>
            <person name="Grigoriev I.V."/>
            <person name="Hibbett D.S."/>
        </authorList>
    </citation>
    <scope>NUCLEOTIDE SEQUENCE [LARGE SCALE GENOMIC DNA]</scope>
    <source>
        <strain evidence="2 3">DJM-731 SS1</strain>
    </source>
</reference>
<evidence type="ECO:0000256" key="1">
    <source>
        <dbReference type="SAM" id="MobiDB-lite"/>
    </source>
</evidence>
<feature type="region of interest" description="Disordered" evidence="1">
    <location>
        <begin position="387"/>
        <end position="415"/>
    </location>
</feature>
<organism evidence="2 3">
    <name type="scientific">Dacryopinax primogenitus (strain DJM 731)</name>
    <name type="common">Brown rot fungus</name>
    <dbReference type="NCBI Taxonomy" id="1858805"/>
    <lineage>
        <taxon>Eukaryota</taxon>
        <taxon>Fungi</taxon>
        <taxon>Dikarya</taxon>
        <taxon>Basidiomycota</taxon>
        <taxon>Agaricomycotina</taxon>
        <taxon>Dacrymycetes</taxon>
        <taxon>Dacrymycetales</taxon>
        <taxon>Dacrymycetaceae</taxon>
        <taxon>Dacryopinax</taxon>
    </lineage>
</organism>
<proteinExistence type="predicted"/>